<evidence type="ECO:0000313" key="3">
    <source>
        <dbReference type="Proteomes" id="UP000324497"/>
    </source>
</evidence>
<evidence type="ECO:0000313" key="2">
    <source>
        <dbReference type="EMBL" id="AUJ32824.1"/>
    </source>
</evidence>
<dbReference type="NCBIfam" id="TIGR02593">
    <property type="entry name" value="CRISPR_cas5"/>
    <property type="match status" value="1"/>
</dbReference>
<keyword evidence="1" id="KW-0051">Antiviral defense</keyword>
<reference evidence="2 3" key="1">
    <citation type="submission" date="2016-11" db="EMBL/GenBank/DDBJ databases">
        <title>Interaction between Lactobacillus species and yeast in water kefir.</title>
        <authorList>
            <person name="Behr J."/>
            <person name="Xu D."/>
            <person name="Vogel R.F."/>
        </authorList>
    </citation>
    <scope>NUCLEOTIDE SEQUENCE [LARGE SCALE GENOMIC DNA]</scope>
    <source>
        <strain evidence="2 3">TMW 1.1827</strain>
    </source>
</reference>
<dbReference type="Pfam" id="PF09704">
    <property type="entry name" value="Cas_Cas5d"/>
    <property type="match status" value="1"/>
</dbReference>
<accession>A0A3S6QXP4</accession>
<sequence>MKAIKITAFQESANYKVPISHDFRESYPLPPYSTVIGMVHYLCDFKEYHPMKVSIQGSYGSTTSDLYTEYEFKNGMKFEPKRHQLSVNGFGISRGVAQVQLMTDIHLVLHVIPEDQAEVENIYNCLKYPREYPSIGRREDLAVFENVEVVEVSQCRLSKDLYSGEYANDIQQGLRGNWAAYIPNEILNNSRDFSHRDKHETDIDTGTKYSLNKVYSLVKTRKNKPAERRWEKHEVVYTEFSIWQDAVITADDEGDAIFAV</sequence>
<gene>
    <name evidence="2" type="ORF">BSQ50_09930</name>
</gene>
<dbReference type="Proteomes" id="UP000324497">
    <property type="component" value="Chromosome"/>
</dbReference>
<dbReference type="RefSeq" id="WP_148127083.1">
    <property type="nucleotide sequence ID" value="NZ_CP018180.1"/>
</dbReference>
<dbReference type="InterPro" id="IPR013422">
    <property type="entry name" value="CRISPR-assoc_prot_Cas5_N"/>
</dbReference>
<evidence type="ECO:0008006" key="4">
    <source>
        <dbReference type="Google" id="ProtNLM"/>
    </source>
</evidence>
<organism evidence="2 3">
    <name type="scientific">Liquorilactobacillus nagelii</name>
    <dbReference type="NCBI Taxonomy" id="82688"/>
    <lineage>
        <taxon>Bacteria</taxon>
        <taxon>Bacillati</taxon>
        <taxon>Bacillota</taxon>
        <taxon>Bacilli</taxon>
        <taxon>Lactobacillales</taxon>
        <taxon>Lactobacillaceae</taxon>
        <taxon>Liquorilactobacillus</taxon>
    </lineage>
</organism>
<evidence type="ECO:0000256" key="1">
    <source>
        <dbReference type="ARBA" id="ARBA00023118"/>
    </source>
</evidence>
<dbReference type="KEGG" id="lng:BSQ50_09930"/>
<keyword evidence="3" id="KW-1185">Reference proteome</keyword>
<dbReference type="EMBL" id="CP018180">
    <property type="protein sequence ID" value="AUJ32824.1"/>
    <property type="molecule type" value="Genomic_DNA"/>
</dbReference>
<dbReference type="InterPro" id="IPR021124">
    <property type="entry name" value="CRISPR-assoc_prot_Cas5"/>
</dbReference>
<proteinExistence type="predicted"/>
<dbReference type="GO" id="GO:0051607">
    <property type="term" value="P:defense response to virus"/>
    <property type="evidence" value="ECO:0007669"/>
    <property type="project" value="UniProtKB-KW"/>
</dbReference>
<name>A0A3S6QXP4_9LACO</name>
<protein>
    <recommendedName>
        <fullName evidence="4">Type I-B CRISPR-associated protein Cas5</fullName>
    </recommendedName>
</protein>
<dbReference type="AlphaFoldDB" id="A0A3S6QXP4"/>